<keyword evidence="3" id="KW-1185">Reference proteome</keyword>
<dbReference type="EnsemblPlants" id="OGLUM01G04350.1">
    <property type="protein sequence ID" value="OGLUM01G04350.1"/>
    <property type="gene ID" value="OGLUM01G04350"/>
</dbReference>
<dbReference type="Gramene" id="OGLUM01G04350.1">
    <property type="protein sequence ID" value="OGLUM01G04350.1"/>
    <property type="gene ID" value="OGLUM01G04350"/>
</dbReference>
<dbReference type="AlphaFoldDB" id="A0A0D9Y3L3"/>
<reference evidence="2" key="2">
    <citation type="submission" date="2015-04" db="UniProtKB">
        <authorList>
            <consortium name="EnsemblPlants"/>
        </authorList>
    </citation>
    <scope>IDENTIFICATION</scope>
</reference>
<reference evidence="2" key="3">
    <citation type="submission" date="2018-05" db="EMBL/GenBank/DDBJ databases">
        <title>OgluRS3 (Oryza glumaepatula Reference Sequence Version 3).</title>
        <authorList>
            <person name="Zhang J."/>
            <person name="Kudrna D."/>
            <person name="Lee S."/>
            <person name="Talag J."/>
            <person name="Welchert J."/>
            <person name="Wing R.A."/>
        </authorList>
    </citation>
    <scope>NUCLEOTIDE SEQUENCE [LARGE SCALE GENOMIC DNA]</scope>
</reference>
<evidence type="ECO:0000256" key="1">
    <source>
        <dbReference type="SAM" id="MobiDB-lite"/>
    </source>
</evidence>
<reference evidence="2" key="1">
    <citation type="submission" date="2013-08" db="EMBL/GenBank/DDBJ databases">
        <title>Oryza genome evolution.</title>
        <authorList>
            <person name="Wing R.A."/>
            <person name="Panaud O."/>
            <person name="Oliveira A.C."/>
        </authorList>
    </citation>
    <scope>NUCLEOTIDE SEQUENCE</scope>
</reference>
<protein>
    <submittedName>
        <fullName evidence="2">Uncharacterized protein</fullName>
    </submittedName>
</protein>
<organism evidence="2">
    <name type="scientific">Oryza glumipatula</name>
    <dbReference type="NCBI Taxonomy" id="40148"/>
    <lineage>
        <taxon>Eukaryota</taxon>
        <taxon>Viridiplantae</taxon>
        <taxon>Streptophyta</taxon>
        <taxon>Embryophyta</taxon>
        <taxon>Tracheophyta</taxon>
        <taxon>Spermatophyta</taxon>
        <taxon>Magnoliopsida</taxon>
        <taxon>Liliopsida</taxon>
        <taxon>Poales</taxon>
        <taxon>Poaceae</taxon>
        <taxon>BOP clade</taxon>
        <taxon>Oryzoideae</taxon>
        <taxon>Oryzeae</taxon>
        <taxon>Oryzinae</taxon>
        <taxon>Oryza</taxon>
    </lineage>
</organism>
<proteinExistence type="predicted"/>
<feature type="region of interest" description="Disordered" evidence="1">
    <location>
        <begin position="37"/>
        <end position="56"/>
    </location>
</feature>
<dbReference type="HOGENOM" id="CLU_1899440_0_0_1"/>
<evidence type="ECO:0000313" key="2">
    <source>
        <dbReference type="EnsemblPlants" id="OGLUM01G04350.1"/>
    </source>
</evidence>
<sequence>MPNSGELHYPSGGGYHGLGCAGLREVGTELRVRRVLRGGGEGRRGAEASPQPVAAASQALQGGMRYSLQAQGWPGETPPALVQTLPPPDSAAAHLRFGGVAGRQSRWPRVPARSNWWRWLGIPVYGQARCLVLR</sequence>
<evidence type="ECO:0000313" key="3">
    <source>
        <dbReference type="Proteomes" id="UP000026961"/>
    </source>
</evidence>
<accession>A0A0D9Y3L3</accession>
<feature type="compositionally biased region" description="Low complexity" evidence="1">
    <location>
        <begin position="47"/>
        <end position="56"/>
    </location>
</feature>
<name>A0A0D9Y3L3_9ORYZ</name>
<dbReference type="Proteomes" id="UP000026961">
    <property type="component" value="Chromosome 1"/>
</dbReference>